<keyword evidence="3" id="KW-1185">Reference proteome</keyword>
<gene>
    <name evidence="2" type="ORF">NGTWS1702_12980</name>
</gene>
<comment type="caution">
    <text evidence="2">The sequence shown here is derived from an EMBL/GenBank/DDBJ whole genome shotgun (WGS) entry which is preliminary data.</text>
</comment>
<protein>
    <submittedName>
        <fullName evidence="2">Uncharacterized protein</fullName>
    </submittedName>
</protein>
<evidence type="ECO:0000313" key="2">
    <source>
        <dbReference type="EMBL" id="GJF13129.1"/>
    </source>
</evidence>
<dbReference type="Proteomes" id="UP001060504">
    <property type="component" value="Unassembled WGS sequence"/>
</dbReference>
<dbReference type="EMBL" id="BPRH01001376">
    <property type="protein sequence ID" value="GJF13129.1"/>
    <property type="molecule type" value="Genomic_DNA"/>
</dbReference>
<organism evidence="2 3">
    <name type="scientific">Mycolicibacterium cyprinidarum</name>
    <dbReference type="NCBI Taxonomy" id="2860311"/>
    <lineage>
        <taxon>Bacteria</taxon>
        <taxon>Bacillati</taxon>
        <taxon>Actinomycetota</taxon>
        <taxon>Actinomycetes</taxon>
        <taxon>Mycobacteriales</taxon>
        <taxon>Mycobacteriaceae</taxon>
        <taxon>Mycolicibacterium</taxon>
    </lineage>
</organism>
<evidence type="ECO:0000313" key="3">
    <source>
        <dbReference type="Proteomes" id="UP001060504"/>
    </source>
</evidence>
<feature type="region of interest" description="Disordered" evidence="1">
    <location>
        <begin position="117"/>
        <end position="152"/>
    </location>
</feature>
<proteinExistence type="predicted"/>
<evidence type="ECO:0000256" key="1">
    <source>
        <dbReference type="SAM" id="MobiDB-lite"/>
    </source>
</evidence>
<dbReference type="InterPro" id="IPR046036">
    <property type="entry name" value="DUF5994"/>
</dbReference>
<reference evidence="2 3" key="1">
    <citation type="submission" date="2021-08" db="EMBL/GenBank/DDBJ databases">
        <title>Draft genome sequence of Mycolicibacterium sp. NGTWS1702 strain.</title>
        <authorList>
            <person name="Matsumoto M."/>
            <person name="Tang B.C.C."/>
            <person name="Machida Y."/>
            <person name="Matoyama H."/>
            <person name="Kishihara T."/>
            <person name="Sato S."/>
            <person name="Kondo I."/>
            <person name="Sano M."/>
            <person name="Kato G."/>
        </authorList>
    </citation>
    <scope>NUCLEOTIDE SEQUENCE [LARGE SCALE GENOMIC DNA]</scope>
    <source>
        <strain evidence="2 3">NGTWSNA01</strain>
    </source>
</reference>
<sequence length="152" mass="16566">MRMESELPALVAALALRYGAISTVRYHDDDWLSDRGTGLLRDDAIDVSSGAHSRHVVSVTGPHMGRLDLLVVPPYTDAELAYEVVRMASSATDSSTPEQLLGPHAGSTTEVRAAIQRWEGEGGAPPRRTRQPRRAQQRTRRPQLQLAEATAG</sequence>
<name>A0ABQ4V9Y3_9MYCO</name>
<feature type="compositionally biased region" description="Basic residues" evidence="1">
    <location>
        <begin position="127"/>
        <end position="141"/>
    </location>
</feature>
<dbReference type="Pfam" id="PF19457">
    <property type="entry name" value="DUF5994"/>
    <property type="match status" value="1"/>
</dbReference>
<accession>A0ABQ4V9Y3</accession>